<dbReference type="OrthoDB" id="5495057at2"/>
<dbReference type="Pfam" id="PF12094">
    <property type="entry name" value="DUF3570"/>
    <property type="match status" value="1"/>
</dbReference>
<dbReference type="InterPro" id="IPR021953">
    <property type="entry name" value="DUF3570"/>
</dbReference>
<gene>
    <name evidence="2" type="ORF">E8A74_39280</name>
</gene>
<organism evidence="2 3">
    <name type="scientific">Polyangium fumosum</name>
    <dbReference type="NCBI Taxonomy" id="889272"/>
    <lineage>
        <taxon>Bacteria</taxon>
        <taxon>Pseudomonadati</taxon>
        <taxon>Myxococcota</taxon>
        <taxon>Polyangia</taxon>
        <taxon>Polyangiales</taxon>
        <taxon>Polyangiaceae</taxon>
        <taxon>Polyangium</taxon>
    </lineage>
</organism>
<accession>A0A4U1IXR8</accession>
<sequence length="404" mass="43597">MSFQHREIALLCALLSSILSLPLSFARDPKAETPAKRQATSGLDASASAETSFYLDDTHVGVVTPTIAGTISSPTAGWSLSGRYLVDVVTAASPDIVATASPPWTEVRHAGNLEGGYEKGDVGVGAHASLSREPDYLSISAGLRGTLEFDEKNYGLLFGYSYRHDTAGRAGTPFDVFGWTLERHDLNAGLTIVVNSSTIAAIQLDGMFERGNQAKPYRYVPLFEVGAAEEVPVGASVALVSALRLHARPLEALPLTRDRFALTGRLAHRRSRGTLRVEERLYTDSWGMAASTTDARYSIDIGRFVTIWPRLRFHAQTGTVFWQRATEVAVAADGSITIPAIRTGDRELGPLWTLTGGGGVSVKLGARFTASLQVDGVFTRYLDALYLTRRNALFSALALQATFD</sequence>
<comment type="caution">
    <text evidence="2">The sequence shown here is derived from an EMBL/GenBank/DDBJ whole genome shotgun (WGS) entry which is preliminary data.</text>
</comment>
<dbReference type="AlphaFoldDB" id="A0A4U1IXR8"/>
<evidence type="ECO:0000256" key="1">
    <source>
        <dbReference type="SAM" id="SignalP"/>
    </source>
</evidence>
<proteinExistence type="predicted"/>
<keyword evidence="3" id="KW-1185">Reference proteome</keyword>
<feature type="chain" id="PRO_5020922062" evidence="1">
    <location>
        <begin position="27"/>
        <end position="404"/>
    </location>
</feature>
<evidence type="ECO:0000313" key="3">
    <source>
        <dbReference type="Proteomes" id="UP000309215"/>
    </source>
</evidence>
<evidence type="ECO:0000313" key="2">
    <source>
        <dbReference type="EMBL" id="TKC99007.1"/>
    </source>
</evidence>
<reference evidence="2 3" key="1">
    <citation type="submission" date="2019-04" db="EMBL/GenBank/DDBJ databases">
        <authorList>
            <person name="Li Y."/>
            <person name="Wang J."/>
        </authorList>
    </citation>
    <scope>NUCLEOTIDE SEQUENCE [LARGE SCALE GENOMIC DNA]</scope>
    <source>
        <strain evidence="2 3">DSM 14668</strain>
    </source>
</reference>
<feature type="signal peptide" evidence="1">
    <location>
        <begin position="1"/>
        <end position="26"/>
    </location>
</feature>
<protein>
    <submittedName>
        <fullName evidence="2">DUF3570 domain-containing protein</fullName>
    </submittedName>
</protein>
<dbReference type="EMBL" id="SSMQ01000061">
    <property type="protein sequence ID" value="TKC99007.1"/>
    <property type="molecule type" value="Genomic_DNA"/>
</dbReference>
<dbReference type="Proteomes" id="UP000309215">
    <property type="component" value="Unassembled WGS sequence"/>
</dbReference>
<keyword evidence="1" id="KW-0732">Signal</keyword>
<name>A0A4U1IXR8_9BACT</name>